<evidence type="ECO:0000313" key="2">
    <source>
        <dbReference type="EMBL" id="MBA2934424.1"/>
    </source>
</evidence>
<dbReference type="Gene3D" id="3.40.50.1820">
    <property type="entry name" value="alpha/beta hydrolase"/>
    <property type="match status" value="1"/>
</dbReference>
<accession>A0A838L5I6</accession>
<dbReference type="AlphaFoldDB" id="A0A838L5I6"/>
<keyword evidence="2" id="KW-0378">Hydrolase</keyword>
<evidence type="ECO:0000259" key="1">
    <source>
        <dbReference type="Pfam" id="PF00561"/>
    </source>
</evidence>
<protein>
    <submittedName>
        <fullName evidence="2">Alpha/beta fold hydrolase</fullName>
    </submittedName>
</protein>
<dbReference type="GO" id="GO:0016787">
    <property type="term" value="F:hydrolase activity"/>
    <property type="evidence" value="ECO:0007669"/>
    <property type="project" value="UniProtKB-KW"/>
</dbReference>
<dbReference type="Proteomes" id="UP000570166">
    <property type="component" value="Unassembled WGS sequence"/>
</dbReference>
<sequence>MAGAVSSRLIAARTRKLVPADGRIVRLETGTLHYMEMGDPQAPPLVLIHGLGGQIRNFSHSFVDKLDGYRIIVLDRPGSGYSSSAAGRTGSLEHQAGFVAEAIAHLGLERPLLIGHSLGGAVSLAVALHHPYSVGGLALVAPLTRPPVVPWLLRSSLFQSEQLQKVMASTFALPIMALTAEARRKHVFWPSTSPDDFDARGGGMAIRTPKAAAAALADIAGLAQELERMVSRYHEIDVPVRILFGRNDRILDATFHGSVVELMPDAKLELCDGGHMLPISDATLVAAWLRRTRSTEAGANIDRAIARCSRRIERRGRSH</sequence>
<feature type="domain" description="AB hydrolase-1" evidence="1">
    <location>
        <begin position="43"/>
        <end position="280"/>
    </location>
</feature>
<name>A0A838L5I6_9SPHN</name>
<dbReference type="RefSeq" id="WP_181638836.1">
    <property type="nucleotide sequence ID" value="NZ_JACEIB010000006.1"/>
</dbReference>
<gene>
    <name evidence="2" type="ORF">HZF05_09970</name>
</gene>
<comment type="caution">
    <text evidence="2">The sequence shown here is derived from an EMBL/GenBank/DDBJ whole genome shotgun (WGS) entry which is preliminary data.</text>
</comment>
<dbReference type="Pfam" id="PF00561">
    <property type="entry name" value="Abhydrolase_1"/>
    <property type="match status" value="1"/>
</dbReference>
<proteinExistence type="predicted"/>
<evidence type="ECO:0000313" key="3">
    <source>
        <dbReference type="Proteomes" id="UP000570166"/>
    </source>
</evidence>
<dbReference type="InterPro" id="IPR050266">
    <property type="entry name" value="AB_hydrolase_sf"/>
</dbReference>
<keyword evidence="3" id="KW-1185">Reference proteome</keyword>
<organism evidence="2 3">
    <name type="scientific">Sphingomonas chungangi</name>
    <dbReference type="NCBI Taxonomy" id="2683589"/>
    <lineage>
        <taxon>Bacteria</taxon>
        <taxon>Pseudomonadati</taxon>
        <taxon>Pseudomonadota</taxon>
        <taxon>Alphaproteobacteria</taxon>
        <taxon>Sphingomonadales</taxon>
        <taxon>Sphingomonadaceae</taxon>
        <taxon>Sphingomonas</taxon>
    </lineage>
</organism>
<dbReference type="PRINTS" id="PR00111">
    <property type="entry name" value="ABHYDROLASE"/>
</dbReference>
<dbReference type="EMBL" id="JACEIB010000006">
    <property type="protein sequence ID" value="MBA2934424.1"/>
    <property type="molecule type" value="Genomic_DNA"/>
</dbReference>
<dbReference type="SUPFAM" id="SSF53474">
    <property type="entry name" value="alpha/beta-Hydrolases"/>
    <property type="match status" value="1"/>
</dbReference>
<dbReference type="InterPro" id="IPR000073">
    <property type="entry name" value="AB_hydrolase_1"/>
</dbReference>
<dbReference type="PANTHER" id="PTHR43798">
    <property type="entry name" value="MONOACYLGLYCEROL LIPASE"/>
    <property type="match status" value="1"/>
</dbReference>
<dbReference type="InterPro" id="IPR029058">
    <property type="entry name" value="AB_hydrolase_fold"/>
</dbReference>
<reference evidence="2 3" key="1">
    <citation type="submission" date="2020-07" db="EMBL/GenBank/DDBJ databases">
        <authorList>
            <person name="Sun Q."/>
        </authorList>
    </citation>
    <scope>NUCLEOTIDE SEQUENCE [LARGE SCALE GENOMIC DNA]</scope>
    <source>
        <strain evidence="2 3">CGMCC 1.13654</strain>
    </source>
</reference>